<evidence type="ECO:0000256" key="6">
    <source>
        <dbReference type="ARBA" id="ARBA00023251"/>
    </source>
</evidence>
<evidence type="ECO:0000256" key="7">
    <source>
        <dbReference type="SAM" id="MobiDB-lite"/>
    </source>
</evidence>
<dbReference type="STRING" id="92835.RS81_00694"/>
<dbReference type="EMBL" id="JYIZ01000035">
    <property type="protein sequence ID" value="KJL43901.1"/>
    <property type="molecule type" value="Genomic_DNA"/>
</dbReference>
<dbReference type="InterPro" id="IPR050763">
    <property type="entry name" value="ABC_transporter_ATP-binding"/>
</dbReference>
<feature type="region of interest" description="Disordered" evidence="7">
    <location>
        <begin position="35"/>
        <end position="56"/>
    </location>
</feature>
<comment type="subcellular location">
    <subcellularLocation>
        <location evidence="1">Cell membrane</location>
        <topology evidence="1">Peripheral membrane protein</topology>
    </subcellularLocation>
</comment>
<dbReference type="GO" id="GO:0005886">
    <property type="term" value="C:plasma membrane"/>
    <property type="evidence" value="ECO:0007669"/>
    <property type="project" value="UniProtKB-SubCell"/>
</dbReference>
<evidence type="ECO:0000256" key="1">
    <source>
        <dbReference type="ARBA" id="ARBA00004202"/>
    </source>
</evidence>
<dbReference type="AlphaFoldDB" id="A0A0M2HHV1"/>
<protein>
    <submittedName>
        <fullName evidence="8">Sulfate/thiosulfate import ATP-binding protein CysA</fullName>
        <ecNumber evidence="8">3.6.3.25</ecNumber>
    </submittedName>
</protein>
<keyword evidence="3" id="KW-0813">Transport</keyword>
<evidence type="ECO:0000256" key="5">
    <source>
        <dbReference type="ARBA" id="ARBA00022840"/>
    </source>
</evidence>
<dbReference type="Gene3D" id="3.40.50.300">
    <property type="entry name" value="P-loop containing nucleotide triphosphate hydrolases"/>
    <property type="match status" value="1"/>
</dbReference>
<name>A0A0M2HHV1_9MICO</name>
<keyword evidence="5 8" id="KW-0067">ATP-binding</keyword>
<comment type="caution">
    <text evidence="8">The sequence shown here is derived from an EMBL/GenBank/DDBJ whole genome shotgun (WGS) entry which is preliminary data.</text>
</comment>
<gene>
    <name evidence="8" type="primary">cysA_1</name>
    <name evidence="8" type="ORF">RS81_00694</name>
</gene>
<dbReference type="SUPFAM" id="SSF52540">
    <property type="entry name" value="P-loop containing nucleoside triphosphate hydrolases"/>
    <property type="match status" value="1"/>
</dbReference>
<dbReference type="InterPro" id="IPR027417">
    <property type="entry name" value="P-loop_NTPase"/>
</dbReference>
<reference evidence="8 9" key="1">
    <citation type="submission" date="2015-02" db="EMBL/GenBank/DDBJ databases">
        <title>Draft genome sequences of ten Microbacterium spp. with emphasis on heavy metal contaminated environments.</title>
        <authorList>
            <person name="Corretto E."/>
        </authorList>
    </citation>
    <scope>NUCLEOTIDE SEQUENCE [LARGE SCALE GENOMIC DNA]</scope>
    <source>
        <strain evidence="8 9">DSM 12510</strain>
    </source>
</reference>
<evidence type="ECO:0000313" key="9">
    <source>
        <dbReference type="Proteomes" id="UP000033956"/>
    </source>
</evidence>
<organism evidence="8 9">
    <name type="scientific">Microbacterium terrae</name>
    <dbReference type="NCBI Taxonomy" id="69369"/>
    <lineage>
        <taxon>Bacteria</taxon>
        <taxon>Bacillati</taxon>
        <taxon>Actinomycetota</taxon>
        <taxon>Actinomycetes</taxon>
        <taxon>Micrococcales</taxon>
        <taxon>Microbacteriaceae</taxon>
        <taxon>Microbacterium</taxon>
    </lineage>
</organism>
<evidence type="ECO:0000313" key="8">
    <source>
        <dbReference type="EMBL" id="KJL43901.1"/>
    </source>
</evidence>
<keyword evidence="8" id="KW-0378">Hydrolase</keyword>
<dbReference type="GO" id="GO:0016787">
    <property type="term" value="F:hydrolase activity"/>
    <property type="evidence" value="ECO:0007669"/>
    <property type="project" value="UniProtKB-KW"/>
</dbReference>
<dbReference type="PANTHER" id="PTHR42711:SF5">
    <property type="entry name" value="ABC TRANSPORTER ATP-BINDING PROTEIN NATA"/>
    <property type="match status" value="1"/>
</dbReference>
<evidence type="ECO:0000256" key="2">
    <source>
        <dbReference type="ARBA" id="ARBA00005417"/>
    </source>
</evidence>
<dbReference type="PATRIC" id="fig|92835.4.peg.714"/>
<dbReference type="GO" id="GO:0005524">
    <property type="term" value="F:ATP binding"/>
    <property type="evidence" value="ECO:0007669"/>
    <property type="project" value="UniProtKB-KW"/>
</dbReference>
<dbReference type="PANTHER" id="PTHR42711">
    <property type="entry name" value="ABC TRANSPORTER ATP-BINDING PROTEIN"/>
    <property type="match status" value="1"/>
</dbReference>
<sequence>MGDAVIQIEQLTKSYGRFQALKGLDLTVEKGQVHGFLGPNGGREVDHDSGAARASP</sequence>
<dbReference type="EC" id="3.6.3.25" evidence="8"/>
<comment type="similarity">
    <text evidence="2">Belongs to the ABC transporter superfamily.</text>
</comment>
<evidence type="ECO:0000256" key="4">
    <source>
        <dbReference type="ARBA" id="ARBA00022741"/>
    </source>
</evidence>
<dbReference type="Proteomes" id="UP000033956">
    <property type="component" value="Unassembled WGS sequence"/>
</dbReference>
<evidence type="ECO:0000256" key="3">
    <source>
        <dbReference type="ARBA" id="ARBA00022448"/>
    </source>
</evidence>
<proteinExistence type="inferred from homology"/>
<keyword evidence="6" id="KW-0046">Antibiotic resistance</keyword>
<dbReference type="GO" id="GO:0046677">
    <property type="term" value="P:response to antibiotic"/>
    <property type="evidence" value="ECO:0007669"/>
    <property type="project" value="UniProtKB-KW"/>
</dbReference>
<keyword evidence="9" id="KW-1185">Reference proteome</keyword>
<keyword evidence="4" id="KW-0547">Nucleotide-binding</keyword>
<accession>A0A0M2HHV1</accession>